<dbReference type="RefSeq" id="XP_022082890.1">
    <property type="nucleotide sequence ID" value="XM_022227198.1"/>
</dbReference>
<dbReference type="Gene3D" id="2.60.40.10">
    <property type="entry name" value="Immunoglobulins"/>
    <property type="match status" value="1"/>
</dbReference>
<keyword evidence="4" id="KW-0732">Signal</keyword>
<dbReference type="InterPro" id="IPR007110">
    <property type="entry name" value="Ig-like_dom"/>
</dbReference>
<evidence type="ECO:0000256" key="7">
    <source>
        <dbReference type="ARBA" id="ARBA00023157"/>
    </source>
</evidence>
<evidence type="ECO:0000256" key="8">
    <source>
        <dbReference type="ARBA" id="ARBA00023170"/>
    </source>
</evidence>
<name>A0A8B7XSC1_ACAPL</name>
<protein>
    <submittedName>
        <fullName evidence="15">Uncharacterized protein LOC110975072 isoform X1</fullName>
    </submittedName>
</protein>
<sequence length="637" mass="72003">MDIQSRNTIQCPLLPQLPTQTDFTVYWTIKNSSDGQSLDIIVAKFPDGEIMSIQKYTDTHSITDKNGLQVTRFGKRDEEYCCHVFENENDLRTACVDVTWLALMTQKHPSLEGCDSASQICNVEVTQHQDYLPLACYIHEVYPKPNLNWSYTNCERTPKFFTASTSTRNQTNESFNVKSTVYIVELKRSLELCSFTCTAYGDAITDQTRSSTVTIKRRNEITTTPSLRTPFTYTCPDCNESGFGVIVFLMVCLLVFDLGLFLLLVLPRSKAFLLNHALDFPTLPRFPRMCEFVLAKEKDSEPSGTQSSAQNPPTEEDETCLMISSPEESVMEQKEDPVCFVNHGNQEVHIADPKFKWKYVGDLIIKSFLDMRNRSGFKAIKDVICMEDGNMVVIDEKGMHHFTTEYHYRFIDLDQVLNHKTFVCFTNFAYDKLLFGLKLGKIVVVDMAQEQATNFASVTPAKGKEVQLACIAGGDSGFVFASDRNGRTISVFDQGGICFGRFETPSIQPSSLAVHIRKGIPGFFVTTEMLVRKYNVSGEKRQSMISHEHHLNIDKDFLMTRDFKPGHISVQGNELLVINHLDDTKSLQILHLNVNNGKFQNSTIAHAPGIRGVKFSSGDKVILYTDNSVHLLEKRTD</sequence>
<dbReference type="GO" id="GO:0007166">
    <property type="term" value="P:cell surface receptor signaling pathway"/>
    <property type="evidence" value="ECO:0007669"/>
    <property type="project" value="TreeGrafter"/>
</dbReference>
<reference evidence="15" key="1">
    <citation type="submission" date="2025-08" db="UniProtKB">
        <authorList>
            <consortium name="RefSeq"/>
        </authorList>
    </citation>
    <scope>IDENTIFICATION</scope>
</reference>
<dbReference type="PROSITE" id="PS50835">
    <property type="entry name" value="IG_LIKE"/>
    <property type="match status" value="1"/>
</dbReference>
<keyword evidence="2" id="KW-1003">Cell membrane</keyword>
<comment type="subcellular location">
    <subcellularLocation>
        <location evidence="1">Cell membrane</location>
        <topology evidence="1">Single-pass type I membrane protein</topology>
    </subcellularLocation>
</comment>
<evidence type="ECO:0000256" key="2">
    <source>
        <dbReference type="ARBA" id="ARBA00022475"/>
    </source>
</evidence>
<keyword evidence="5 12" id="KW-1133">Transmembrane helix</keyword>
<feature type="compositionally biased region" description="Polar residues" evidence="11">
    <location>
        <begin position="302"/>
        <end position="313"/>
    </location>
</feature>
<proteinExistence type="predicted"/>
<keyword evidence="8" id="KW-0675">Receptor</keyword>
<dbReference type="GeneID" id="110975072"/>
<feature type="domain" description="Ig-like" evidence="13">
    <location>
        <begin position="109"/>
        <end position="214"/>
    </location>
</feature>
<evidence type="ECO:0000256" key="6">
    <source>
        <dbReference type="ARBA" id="ARBA00023136"/>
    </source>
</evidence>
<feature type="region of interest" description="Disordered" evidence="11">
    <location>
        <begin position="297"/>
        <end position="318"/>
    </location>
</feature>
<dbReference type="SUPFAM" id="SSF63829">
    <property type="entry name" value="Calcium-dependent phosphotriesterase"/>
    <property type="match status" value="1"/>
</dbReference>
<dbReference type="OrthoDB" id="10006996at2759"/>
<dbReference type="GO" id="GO:0009897">
    <property type="term" value="C:external side of plasma membrane"/>
    <property type="evidence" value="ECO:0007669"/>
    <property type="project" value="TreeGrafter"/>
</dbReference>
<organism evidence="14 15">
    <name type="scientific">Acanthaster planci</name>
    <name type="common">Crown-of-thorns starfish</name>
    <dbReference type="NCBI Taxonomy" id="133434"/>
    <lineage>
        <taxon>Eukaryota</taxon>
        <taxon>Metazoa</taxon>
        <taxon>Echinodermata</taxon>
        <taxon>Eleutherozoa</taxon>
        <taxon>Asterozoa</taxon>
        <taxon>Asteroidea</taxon>
        <taxon>Valvatacea</taxon>
        <taxon>Valvatida</taxon>
        <taxon>Acanthasteridae</taxon>
        <taxon>Acanthaster</taxon>
    </lineage>
</organism>
<keyword evidence="3 12" id="KW-0812">Transmembrane</keyword>
<evidence type="ECO:0000256" key="1">
    <source>
        <dbReference type="ARBA" id="ARBA00004251"/>
    </source>
</evidence>
<evidence type="ECO:0000259" key="13">
    <source>
        <dbReference type="PROSITE" id="PS50835"/>
    </source>
</evidence>
<keyword evidence="7" id="KW-1015">Disulfide bond</keyword>
<evidence type="ECO:0000256" key="9">
    <source>
        <dbReference type="ARBA" id="ARBA00023180"/>
    </source>
</evidence>
<evidence type="ECO:0000256" key="10">
    <source>
        <dbReference type="ARBA" id="ARBA00023319"/>
    </source>
</evidence>
<keyword evidence="14" id="KW-1185">Reference proteome</keyword>
<dbReference type="PANTHER" id="PTHR25466">
    <property type="entry name" value="T-LYMPHOCYTE ACTIVATION ANTIGEN"/>
    <property type="match status" value="1"/>
</dbReference>
<keyword evidence="6 12" id="KW-0472">Membrane</keyword>
<keyword evidence="9" id="KW-0325">Glycoprotein</keyword>
<evidence type="ECO:0000313" key="15">
    <source>
        <dbReference type="RefSeq" id="XP_022082890.1"/>
    </source>
</evidence>
<dbReference type="InterPro" id="IPR051713">
    <property type="entry name" value="T-cell_Activation_Regulation"/>
</dbReference>
<evidence type="ECO:0000256" key="5">
    <source>
        <dbReference type="ARBA" id="ARBA00022989"/>
    </source>
</evidence>
<feature type="transmembrane region" description="Helical" evidence="12">
    <location>
        <begin position="243"/>
        <end position="266"/>
    </location>
</feature>
<evidence type="ECO:0000313" key="14">
    <source>
        <dbReference type="Proteomes" id="UP000694845"/>
    </source>
</evidence>
<dbReference type="InterPro" id="IPR013783">
    <property type="entry name" value="Ig-like_fold"/>
</dbReference>
<dbReference type="KEGG" id="aplc:110975072"/>
<evidence type="ECO:0000256" key="12">
    <source>
        <dbReference type="SAM" id="Phobius"/>
    </source>
</evidence>
<evidence type="ECO:0000256" key="11">
    <source>
        <dbReference type="SAM" id="MobiDB-lite"/>
    </source>
</evidence>
<evidence type="ECO:0000256" key="4">
    <source>
        <dbReference type="ARBA" id="ARBA00022729"/>
    </source>
</evidence>
<dbReference type="AlphaFoldDB" id="A0A8B7XSC1"/>
<keyword evidence="10" id="KW-0393">Immunoglobulin domain</keyword>
<dbReference type="Proteomes" id="UP000694845">
    <property type="component" value="Unplaced"/>
</dbReference>
<dbReference type="PANTHER" id="PTHR25466:SF9">
    <property type="entry name" value="FIBRONECTIN TYPE-III DOMAIN-CONTAINING PROTEIN"/>
    <property type="match status" value="1"/>
</dbReference>
<evidence type="ECO:0000256" key="3">
    <source>
        <dbReference type="ARBA" id="ARBA00022692"/>
    </source>
</evidence>
<dbReference type="GO" id="GO:0071222">
    <property type="term" value="P:cellular response to lipopolysaccharide"/>
    <property type="evidence" value="ECO:0007669"/>
    <property type="project" value="TreeGrafter"/>
</dbReference>
<dbReference type="OMA" id="TNCKESP"/>
<dbReference type="GO" id="GO:0006955">
    <property type="term" value="P:immune response"/>
    <property type="evidence" value="ECO:0007669"/>
    <property type="project" value="TreeGrafter"/>
</dbReference>
<accession>A0A8B7XSC1</accession>
<gene>
    <name evidence="15" type="primary">LOC110975072</name>
</gene>